<evidence type="ECO:0000256" key="5">
    <source>
        <dbReference type="ARBA" id="ARBA00022989"/>
    </source>
</evidence>
<dbReference type="InterPro" id="IPR001499">
    <property type="entry name" value="GPCR_STE3"/>
</dbReference>
<dbReference type="PANTHER" id="PTHR28097:SF1">
    <property type="entry name" value="PHEROMONE A FACTOR RECEPTOR"/>
    <property type="match status" value="1"/>
</dbReference>
<comment type="similarity">
    <text evidence="2">Belongs to the G-protein coupled receptor 4 family.</text>
</comment>
<dbReference type="AlphaFoldDB" id="A0A316ZHN6"/>
<keyword evidence="3" id="KW-0589">Pheromone response</keyword>
<keyword evidence="5 11" id="KW-1133">Transmembrane helix</keyword>
<evidence type="ECO:0000313" key="13">
    <source>
        <dbReference type="Proteomes" id="UP000245946"/>
    </source>
</evidence>
<dbReference type="GeneID" id="37268864"/>
<gene>
    <name evidence="12" type="ORF">FA09DRAFT_327221</name>
</gene>
<reference evidence="12 13" key="1">
    <citation type="journal article" date="2018" name="Mol. Biol. Evol.">
        <title>Broad Genomic Sampling Reveals a Smut Pathogenic Ancestry of the Fungal Clade Ustilaginomycotina.</title>
        <authorList>
            <person name="Kijpornyongpan T."/>
            <person name="Mondo S.J."/>
            <person name="Barry K."/>
            <person name="Sandor L."/>
            <person name="Lee J."/>
            <person name="Lipzen A."/>
            <person name="Pangilinan J."/>
            <person name="LaButti K."/>
            <person name="Hainaut M."/>
            <person name="Henrissat B."/>
            <person name="Grigoriev I.V."/>
            <person name="Spatafora J.W."/>
            <person name="Aime M.C."/>
        </authorList>
    </citation>
    <scope>NUCLEOTIDE SEQUENCE [LARGE SCALE GENOMIC DNA]</scope>
    <source>
        <strain evidence="12 13">MCA 4186</strain>
    </source>
</reference>
<feature type="region of interest" description="Disordered" evidence="10">
    <location>
        <begin position="310"/>
        <end position="370"/>
    </location>
</feature>
<dbReference type="EMBL" id="KZ819283">
    <property type="protein sequence ID" value="PWO01271.1"/>
    <property type="molecule type" value="Genomic_DNA"/>
</dbReference>
<evidence type="ECO:0000256" key="11">
    <source>
        <dbReference type="SAM" id="Phobius"/>
    </source>
</evidence>
<feature type="transmembrane region" description="Helical" evidence="11">
    <location>
        <begin position="6"/>
        <end position="24"/>
    </location>
</feature>
<feature type="transmembrane region" description="Helical" evidence="11">
    <location>
        <begin position="208"/>
        <end position="232"/>
    </location>
</feature>
<evidence type="ECO:0000256" key="1">
    <source>
        <dbReference type="ARBA" id="ARBA00004141"/>
    </source>
</evidence>
<proteinExistence type="inferred from homology"/>
<evidence type="ECO:0000256" key="6">
    <source>
        <dbReference type="ARBA" id="ARBA00023040"/>
    </source>
</evidence>
<feature type="transmembrane region" description="Helical" evidence="11">
    <location>
        <begin position="270"/>
        <end position="288"/>
    </location>
</feature>
<evidence type="ECO:0000256" key="4">
    <source>
        <dbReference type="ARBA" id="ARBA00022692"/>
    </source>
</evidence>
<dbReference type="InterPro" id="IPR001546">
    <property type="entry name" value="GPCR_Pheromne_A_rcpt"/>
</dbReference>
<sequence>MTSAVNAAYIFFSLLSVILVLITTPWHWRVRNTGTLLIFWLSLGNASMGINAALFANTSEDIAPVWCDISATIGYIYAPGFTAGQLCLLRRLESIASTRHVNYSDVRRRRDLIVDLLLGIGLPLLLIPMHFVVQGHRMNIVQEYGCTSPVYYSVASIFLYQIWQIVLSLACAVYAFLTLRWFVIRRKQFTAVLQSSGSGLNKNKYVRLMALAVSELFFAFPICLYVFVSAIIHNPLMPYTSWSDVHEDFNTTLSFQLSDLTYDQRVLVELGRWLAIIAAFTFFGFFGLTKESRASYASWYDSILRTMRLRRGPRPPKAGQITSRRTEPSSALSHMQSLSRDPQTPRSFGGDEEKSWGPTPKDGSSFGMTEYTVSSPGSAVSFGPLDQTRTFGSIHPMQSVAGNDASPNGEVTFEERYGPLSTVHVTTERIVVS</sequence>
<evidence type="ECO:0000256" key="9">
    <source>
        <dbReference type="ARBA" id="ARBA00023224"/>
    </source>
</evidence>
<feature type="compositionally biased region" description="Polar residues" evidence="10">
    <location>
        <begin position="320"/>
        <end position="346"/>
    </location>
</feature>
<dbReference type="PRINTS" id="PR00900">
    <property type="entry name" value="PHEROMONEAR"/>
</dbReference>
<dbReference type="Proteomes" id="UP000245946">
    <property type="component" value="Unassembled WGS sequence"/>
</dbReference>
<evidence type="ECO:0000313" key="12">
    <source>
        <dbReference type="EMBL" id="PWO01271.1"/>
    </source>
</evidence>
<keyword evidence="8" id="KW-0675">Receptor</keyword>
<evidence type="ECO:0000256" key="7">
    <source>
        <dbReference type="ARBA" id="ARBA00023136"/>
    </source>
</evidence>
<name>A0A316ZHN6_9BASI</name>
<protein>
    <submittedName>
        <fullName evidence="12">STE3-domain-containing protein</fullName>
    </submittedName>
</protein>
<feature type="transmembrane region" description="Helical" evidence="11">
    <location>
        <begin position="36"/>
        <end position="55"/>
    </location>
</feature>
<dbReference type="PRINTS" id="PR00899">
    <property type="entry name" value="GPCRSTE3"/>
</dbReference>
<dbReference type="RefSeq" id="XP_025601549.1">
    <property type="nucleotide sequence ID" value="XM_025741320.1"/>
</dbReference>
<dbReference type="GO" id="GO:0000750">
    <property type="term" value="P:pheromone-dependent signal transduction involved in conjugation with cellular fusion"/>
    <property type="evidence" value="ECO:0007669"/>
    <property type="project" value="TreeGrafter"/>
</dbReference>
<keyword evidence="7 11" id="KW-0472">Membrane</keyword>
<comment type="subcellular location">
    <subcellularLocation>
        <location evidence="1">Membrane</location>
        <topology evidence="1">Multi-pass membrane protein</topology>
    </subcellularLocation>
</comment>
<dbReference type="OrthoDB" id="2874149at2759"/>
<dbReference type="PANTHER" id="PTHR28097">
    <property type="entry name" value="PHEROMONE A FACTOR RECEPTOR"/>
    <property type="match status" value="1"/>
</dbReference>
<keyword evidence="6" id="KW-0297">G-protein coupled receptor</keyword>
<keyword evidence="13" id="KW-1185">Reference proteome</keyword>
<evidence type="ECO:0000256" key="10">
    <source>
        <dbReference type="SAM" id="MobiDB-lite"/>
    </source>
</evidence>
<feature type="transmembrane region" description="Helical" evidence="11">
    <location>
        <begin position="75"/>
        <end position="92"/>
    </location>
</feature>
<dbReference type="CDD" id="cd14966">
    <property type="entry name" value="7tmD_STE3"/>
    <property type="match status" value="1"/>
</dbReference>
<dbReference type="Pfam" id="PF02076">
    <property type="entry name" value="STE3"/>
    <property type="match status" value="1"/>
</dbReference>
<organism evidence="12 13">
    <name type="scientific">Tilletiopsis washingtonensis</name>
    <dbReference type="NCBI Taxonomy" id="58919"/>
    <lineage>
        <taxon>Eukaryota</taxon>
        <taxon>Fungi</taxon>
        <taxon>Dikarya</taxon>
        <taxon>Basidiomycota</taxon>
        <taxon>Ustilaginomycotina</taxon>
        <taxon>Exobasidiomycetes</taxon>
        <taxon>Entylomatales</taxon>
        <taxon>Entylomatales incertae sedis</taxon>
        <taxon>Tilletiopsis</taxon>
    </lineage>
</organism>
<keyword evidence="9" id="KW-0807">Transducer</keyword>
<evidence type="ECO:0000256" key="8">
    <source>
        <dbReference type="ARBA" id="ARBA00023170"/>
    </source>
</evidence>
<accession>A0A316ZHN6</accession>
<evidence type="ECO:0000256" key="3">
    <source>
        <dbReference type="ARBA" id="ARBA00022507"/>
    </source>
</evidence>
<dbReference type="GO" id="GO:0004933">
    <property type="term" value="F:mating-type a-factor pheromone receptor activity"/>
    <property type="evidence" value="ECO:0007669"/>
    <property type="project" value="InterPro"/>
</dbReference>
<feature type="transmembrane region" description="Helical" evidence="11">
    <location>
        <begin position="151"/>
        <end position="177"/>
    </location>
</feature>
<feature type="transmembrane region" description="Helical" evidence="11">
    <location>
        <begin position="112"/>
        <end position="131"/>
    </location>
</feature>
<keyword evidence="4 11" id="KW-0812">Transmembrane</keyword>
<dbReference type="GO" id="GO:0005886">
    <property type="term" value="C:plasma membrane"/>
    <property type="evidence" value="ECO:0007669"/>
    <property type="project" value="TreeGrafter"/>
</dbReference>
<evidence type="ECO:0000256" key="2">
    <source>
        <dbReference type="ARBA" id="ARBA00011085"/>
    </source>
</evidence>